<evidence type="ECO:0000256" key="1">
    <source>
        <dbReference type="SAM" id="Phobius"/>
    </source>
</evidence>
<keyword evidence="3" id="KW-1185">Reference proteome</keyword>
<feature type="transmembrane region" description="Helical" evidence="1">
    <location>
        <begin position="86"/>
        <end position="115"/>
    </location>
</feature>
<keyword evidence="1" id="KW-0472">Membrane</keyword>
<organism evidence="2 3">
    <name type="scientific">Metamycoplasma canadense</name>
    <dbReference type="NCBI Taxonomy" id="29554"/>
    <lineage>
        <taxon>Bacteria</taxon>
        <taxon>Bacillati</taxon>
        <taxon>Mycoplasmatota</taxon>
        <taxon>Mycoplasmoidales</taxon>
        <taxon>Metamycoplasmataceae</taxon>
        <taxon>Metamycoplasma</taxon>
    </lineage>
</organism>
<dbReference type="Proteomes" id="UP000031641">
    <property type="component" value="Chromosome"/>
</dbReference>
<dbReference type="STRING" id="29554.MCAN360_0244"/>
<dbReference type="HOGENOM" id="CLU_2001321_0_0_14"/>
<accession>A0A077L900</accession>
<proteinExistence type="predicted"/>
<evidence type="ECO:0000313" key="3">
    <source>
        <dbReference type="Proteomes" id="UP000031641"/>
    </source>
</evidence>
<dbReference type="KEGG" id="mcan:MCAN360_0244"/>
<feature type="transmembrane region" description="Helical" evidence="1">
    <location>
        <begin position="52"/>
        <end position="74"/>
    </location>
</feature>
<keyword evidence="1" id="KW-1133">Transmembrane helix</keyword>
<dbReference type="RefSeq" id="WP_045433488.1">
    <property type="nucleotide sequence ID" value="NZ_AP014631.1"/>
</dbReference>
<protein>
    <recommendedName>
        <fullName evidence="4">Transmembrane protein</fullName>
    </recommendedName>
</protein>
<name>A0A077L900_9BACT</name>
<reference evidence="3" key="1">
    <citation type="journal article" date="2014" name="Genome Announc.">
        <title>Complete Genome Sequence of Mycoplasma canadense Strain HAZ 360_1 from Bovine Mastitic Milk in Japan.</title>
        <authorList>
            <person name="Hata E."/>
        </authorList>
    </citation>
    <scope>NUCLEOTIDE SEQUENCE [LARGE SCALE GENOMIC DNA]</scope>
    <source>
        <strain evidence="3">HAZ360_1</strain>
    </source>
</reference>
<evidence type="ECO:0008006" key="4">
    <source>
        <dbReference type="Google" id="ProtNLM"/>
    </source>
</evidence>
<feature type="transmembrane region" description="Helical" evidence="1">
    <location>
        <begin position="20"/>
        <end position="40"/>
    </location>
</feature>
<sequence>MEKNNSKKSLSWKDRNLQFIFGILFLIFLVSLISVLLIVYQNKKPLTSNITYIFVIILFIFSCLALIINSYYGIKFAKKQNNKKLEILFLLSTIFIIPFVSLYAIFASATIMLNYNSPKYKKNL</sequence>
<gene>
    <name evidence="2" type="ORF">MCAN360_0244</name>
</gene>
<keyword evidence="1" id="KW-0812">Transmembrane</keyword>
<evidence type="ECO:0000313" key="2">
    <source>
        <dbReference type="EMBL" id="BAP39473.1"/>
    </source>
</evidence>
<dbReference type="EMBL" id="AP014631">
    <property type="protein sequence ID" value="BAP39473.1"/>
    <property type="molecule type" value="Genomic_DNA"/>
</dbReference>
<dbReference type="AlphaFoldDB" id="A0A077L900"/>